<dbReference type="SUPFAM" id="SSF161093">
    <property type="entry name" value="MgtE membrane domain-like"/>
    <property type="match status" value="1"/>
</dbReference>
<keyword evidence="7 9" id="KW-0472">Membrane</keyword>
<accession>A0ABQ1DW43</accession>
<sequence length="464" mass="51423">MKKATWKKTSFAEKIVEIIRTSPSINEMREQLQDYHDNDIAQSLQFLNRAERNLLYSALDAEWLAEIISYLDDPAEYIDEIGIDKLAEILNEMDADDAVDLWENIDESVKVKLRPMIDDETKSAILLINSYDDSEVGSLITTNYICIKQNLTIRQAMHELVKQAGENDNIGTIYVVDDKNRFCGAIDLKDLIVARENVPLDSIISYAYPYLLDHEKISESIEKIKDYAEDSLPVLNKDRRIIGIITAQDVVEAVDDELGEDYAKLAGLSAEEDLNETTRESMKKRLPWLIILLFLGMGVSTVVGAFEGVVAVLPVVICFQSLILDMAGNVGTQSLAVTIRVLMDEKLSAKDKLHLTFKEMKVGICNGALLGIMALVFLGAYIALFKGYAIGHAFLISGCVGISLLVAIVISSLVGTLVPILFHKIKVDPAVASGPLITTINDLVAVVTYYGLAWLLLVQLLHIV</sequence>
<evidence type="ECO:0000256" key="7">
    <source>
        <dbReference type="ARBA" id="ARBA00023136"/>
    </source>
</evidence>
<feature type="transmembrane region" description="Helical" evidence="9">
    <location>
        <begin position="443"/>
        <end position="463"/>
    </location>
</feature>
<evidence type="ECO:0000256" key="8">
    <source>
        <dbReference type="PROSITE-ProRule" id="PRU00703"/>
    </source>
</evidence>
<evidence type="ECO:0000256" key="4">
    <source>
        <dbReference type="ARBA" id="ARBA00022692"/>
    </source>
</evidence>
<evidence type="ECO:0000256" key="9">
    <source>
        <dbReference type="RuleBase" id="RU362011"/>
    </source>
</evidence>
<proteinExistence type="inferred from homology"/>
<dbReference type="PROSITE" id="PS51371">
    <property type="entry name" value="CBS"/>
    <property type="match status" value="2"/>
</dbReference>
<dbReference type="InterPro" id="IPR000644">
    <property type="entry name" value="CBS_dom"/>
</dbReference>
<gene>
    <name evidence="11" type="primary">mgtE</name>
    <name evidence="11" type="ORF">BUFA31_00430</name>
</gene>
<dbReference type="InterPro" id="IPR046342">
    <property type="entry name" value="CBS_dom_sf"/>
</dbReference>
<keyword evidence="6 9" id="KW-1133">Transmembrane helix</keyword>
<evidence type="ECO:0000256" key="6">
    <source>
        <dbReference type="ARBA" id="ARBA00022989"/>
    </source>
</evidence>
<dbReference type="Pfam" id="PF00571">
    <property type="entry name" value="CBS"/>
    <property type="match status" value="2"/>
</dbReference>
<dbReference type="InterPro" id="IPR036739">
    <property type="entry name" value="SLC41_membr_dom_sf"/>
</dbReference>
<protein>
    <recommendedName>
        <fullName evidence="9">Magnesium transporter MgtE</fullName>
    </recommendedName>
</protein>
<dbReference type="RefSeq" id="WP_188886136.1">
    <property type="nucleotide sequence ID" value="NZ_BLYJ01000001.1"/>
</dbReference>
<dbReference type="InterPro" id="IPR006668">
    <property type="entry name" value="Mg_transptr_MgtE_intracell_dom"/>
</dbReference>
<dbReference type="Gene3D" id="1.10.357.20">
    <property type="entry name" value="SLC41 divalent cation transporters, integral membrane domain"/>
    <property type="match status" value="1"/>
</dbReference>
<dbReference type="CDD" id="cd04606">
    <property type="entry name" value="CBS_pair_Mg_transporter"/>
    <property type="match status" value="1"/>
</dbReference>
<keyword evidence="9" id="KW-1003">Cell membrane</keyword>
<keyword evidence="4 9" id="KW-0812">Transmembrane</keyword>
<evidence type="ECO:0000313" key="11">
    <source>
        <dbReference type="EMBL" id="GFO86879.1"/>
    </source>
</evidence>
<keyword evidence="9" id="KW-0479">Metal-binding</keyword>
<keyword evidence="8" id="KW-0129">CBS domain</keyword>
<dbReference type="EMBL" id="BLYJ01000001">
    <property type="protein sequence ID" value="GFO86879.1"/>
    <property type="molecule type" value="Genomic_DNA"/>
</dbReference>
<name>A0ABQ1DW43_9FIRM</name>
<organism evidence="11 12">
    <name type="scientific">Butyricicoccus faecihominis</name>
    <dbReference type="NCBI Taxonomy" id="1712515"/>
    <lineage>
        <taxon>Bacteria</taxon>
        <taxon>Bacillati</taxon>
        <taxon>Bacillota</taxon>
        <taxon>Clostridia</taxon>
        <taxon>Eubacteriales</taxon>
        <taxon>Butyricicoccaceae</taxon>
        <taxon>Butyricicoccus</taxon>
    </lineage>
</organism>
<dbReference type="Gene3D" id="1.25.60.10">
    <property type="entry name" value="MgtE N-terminal domain-like"/>
    <property type="match status" value="1"/>
</dbReference>
<dbReference type="InterPro" id="IPR038076">
    <property type="entry name" value="MgtE_N_sf"/>
</dbReference>
<dbReference type="Pfam" id="PF01769">
    <property type="entry name" value="MgtE"/>
    <property type="match status" value="1"/>
</dbReference>
<feature type="transmembrane region" description="Helical" evidence="9">
    <location>
        <begin position="363"/>
        <end position="384"/>
    </location>
</feature>
<dbReference type="PANTHER" id="PTHR43773">
    <property type="entry name" value="MAGNESIUM TRANSPORTER MGTE"/>
    <property type="match status" value="1"/>
</dbReference>
<dbReference type="InterPro" id="IPR006667">
    <property type="entry name" value="SLC41_membr_dom"/>
</dbReference>
<feature type="domain" description="CBS" evidence="10">
    <location>
        <begin position="140"/>
        <end position="202"/>
    </location>
</feature>
<comment type="subunit">
    <text evidence="9">Homodimer.</text>
</comment>
<feature type="transmembrane region" description="Helical" evidence="9">
    <location>
        <begin position="390"/>
        <end position="422"/>
    </location>
</feature>
<keyword evidence="3 9" id="KW-0813">Transport</keyword>
<dbReference type="PANTHER" id="PTHR43773:SF1">
    <property type="entry name" value="MAGNESIUM TRANSPORTER MGTE"/>
    <property type="match status" value="1"/>
</dbReference>
<reference evidence="11 12" key="1">
    <citation type="submission" date="2020-06" db="EMBL/GenBank/DDBJ databases">
        <title>Characterization of fructooligosaccharide metabolism and fructooligosaccharide-degrading enzymes in human commensal butyrate producers.</title>
        <authorList>
            <person name="Tanno H."/>
            <person name="Fujii T."/>
            <person name="Hirano K."/>
            <person name="Maeno S."/>
            <person name="Tonozuka T."/>
            <person name="Sakamoto M."/>
            <person name="Ohkuma M."/>
            <person name="Tochio T."/>
            <person name="Endo A."/>
        </authorList>
    </citation>
    <scope>NUCLEOTIDE SEQUENCE [LARGE SCALE GENOMIC DNA]</scope>
    <source>
        <strain evidence="11 12">JCM 31056</strain>
    </source>
</reference>
<evidence type="ECO:0000256" key="1">
    <source>
        <dbReference type="ARBA" id="ARBA00004141"/>
    </source>
</evidence>
<dbReference type="SUPFAM" id="SSF158791">
    <property type="entry name" value="MgtE N-terminal domain-like"/>
    <property type="match status" value="1"/>
</dbReference>
<feature type="domain" description="CBS" evidence="10">
    <location>
        <begin position="203"/>
        <end position="260"/>
    </location>
</feature>
<dbReference type="SMART" id="SM00924">
    <property type="entry name" value="MgtE_N"/>
    <property type="match status" value="1"/>
</dbReference>
<evidence type="ECO:0000256" key="2">
    <source>
        <dbReference type="ARBA" id="ARBA00009749"/>
    </source>
</evidence>
<keyword evidence="5 9" id="KW-0460">Magnesium</keyword>
<evidence type="ECO:0000256" key="5">
    <source>
        <dbReference type="ARBA" id="ARBA00022842"/>
    </source>
</evidence>
<feature type="transmembrane region" description="Helical" evidence="9">
    <location>
        <begin position="312"/>
        <end position="342"/>
    </location>
</feature>
<comment type="subcellular location">
    <subcellularLocation>
        <location evidence="9">Cell membrane</location>
        <topology evidence="9">Multi-pass membrane protein</topology>
    </subcellularLocation>
    <subcellularLocation>
        <location evidence="1">Membrane</location>
        <topology evidence="1">Multi-pass membrane protein</topology>
    </subcellularLocation>
</comment>
<comment type="caution">
    <text evidence="11">The sequence shown here is derived from an EMBL/GenBank/DDBJ whole genome shotgun (WGS) entry which is preliminary data.</text>
</comment>
<evidence type="ECO:0000256" key="3">
    <source>
        <dbReference type="ARBA" id="ARBA00022448"/>
    </source>
</evidence>
<comment type="function">
    <text evidence="9">Acts as a magnesium transporter.</text>
</comment>
<dbReference type="InterPro" id="IPR006669">
    <property type="entry name" value="MgtE_transporter"/>
</dbReference>
<comment type="similarity">
    <text evidence="2 9">Belongs to the SLC41A transporter family.</text>
</comment>
<dbReference type="Gene3D" id="3.10.580.10">
    <property type="entry name" value="CBS-domain"/>
    <property type="match status" value="1"/>
</dbReference>
<feature type="transmembrane region" description="Helical" evidence="9">
    <location>
        <begin position="286"/>
        <end position="306"/>
    </location>
</feature>
<evidence type="ECO:0000313" key="12">
    <source>
        <dbReference type="Proteomes" id="UP000620147"/>
    </source>
</evidence>
<dbReference type="SUPFAM" id="SSF54631">
    <property type="entry name" value="CBS-domain pair"/>
    <property type="match status" value="1"/>
</dbReference>
<keyword evidence="12" id="KW-1185">Reference proteome</keyword>
<evidence type="ECO:0000259" key="10">
    <source>
        <dbReference type="PROSITE" id="PS51371"/>
    </source>
</evidence>
<dbReference type="Pfam" id="PF03448">
    <property type="entry name" value="MgtE_N"/>
    <property type="match status" value="1"/>
</dbReference>
<dbReference type="SMART" id="SM00116">
    <property type="entry name" value="CBS"/>
    <property type="match status" value="2"/>
</dbReference>
<dbReference type="NCBIfam" id="TIGR00400">
    <property type="entry name" value="mgtE"/>
    <property type="match status" value="1"/>
</dbReference>
<dbReference type="Proteomes" id="UP000620147">
    <property type="component" value="Unassembled WGS sequence"/>
</dbReference>